<dbReference type="InterPro" id="IPR027417">
    <property type="entry name" value="P-loop_NTPase"/>
</dbReference>
<keyword evidence="3" id="KW-1185">Reference proteome</keyword>
<keyword evidence="1" id="KW-0812">Transmembrane</keyword>
<evidence type="ECO:0000313" key="3">
    <source>
        <dbReference type="Proteomes" id="UP000620559"/>
    </source>
</evidence>
<feature type="transmembrane region" description="Helical" evidence="1">
    <location>
        <begin position="315"/>
        <end position="333"/>
    </location>
</feature>
<evidence type="ECO:0000313" key="2">
    <source>
        <dbReference type="EMBL" id="MBE9214669.1"/>
    </source>
</evidence>
<dbReference type="Pfam" id="PF14516">
    <property type="entry name" value="AAA_35"/>
    <property type="match status" value="1"/>
</dbReference>
<name>A0A8J7FAG0_9CYAN</name>
<dbReference type="AlphaFoldDB" id="A0A8J7FAG0"/>
<evidence type="ECO:0000256" key="1">
    <source>
        <dbReference type="SAM" id="Phobius"/>
    </source>
</evidence>
<dbReference type="RefSeq" id="WP_193922622.1">
    <property type="nucleotide sequence ID" value="NZ_JADEWL010000067.1"/>
</dbReference>
<keyword evidence="1" id="KW-1133">Transmembrane helix</keyword>
<sequence length="349" mass="39931">MNHSNPFVAGPTLQNPDLFVGREQELRAIVSRMGGSQPTSLNIVGSHQIGKSSLLYYFFLTWEQRISQPQNYVVIYLSLKNANCQKENNFYQAIAQKLLSCLSVQIQPKLVALLQKTPLDRVAFSQAIKEFKRQGLLPVLCLDDFESLFANRREFGNGFYDNLRSLMDDSALMLVIASCKELDVHAKEQRLVSSFFNVGHVIKLEELTTDEAIKLTRLPVNSQSKKPALTEQEQNLVQQWGKRHPYFIQLAGYYLYEARQAGKDIKWAKKQFKNQVSNYQSELKVYRFNGLPKWLWKLITFIGICANFVENSAKSVIGMVIILAVILVVFNRINLDDFIEILKTVLGIK</sequence>
<protein>
    <submittedName>
        <fullName evidence="2">AAA-like domain-containing protein</fullName>
    </submittedName>
</protein>
<keyword evidence="1" id="KW-0472">Membrane</keyword>
<organism evidence="2 3">
    <name type="scientific">Plectonema cf. radiosum LEGE 06105</name>
    <dbReference type="NCBI Taxonomy" id="945769"/>
    <lineage>
        <taxon>Bacteria</taxon>
        <taxon>Bacillati</taxon>
        <taxon>Cyanobacteriota</taxon>
        <taxon>Cyanophyceae</taxon>
        <taxon>Oscillatoriophycideae</taxon>
        <taxon>Oscillatoriales</taxon>
        <taxon>Microcoleaceae</taxon>
        <taxon>Plectonema</taxon>
    </lineage>
</organism>
<dbReference type="Proteomes" id="UP000620559">
    <property type="component" value="Unassembled WGS sequence"/>
</dbReference>
<gene>
    <name evidence="2" type="ORF">IQ247_18685</name>
</gene>
<dbReference type="EMBL" id="JADEWL010000067">
    <property type="protein sequence ID" value="MBE9214669.1"/>
    <property type="molecule type" value="Genomic_DNA"/>
</dbReference>
<proteinExistence type="predicted"/>
<accession>A0A8J7FAG0</accession>
<comment type="caution">
    <text evidence="2">The sequence shown here is derived from an EMBL/GenBank/DDBJ whole genome shotgun (WGS) entry which is preliminary data.</text>
</comment>
<dbReference type="SUPFAM" id="SSF52540">
    <property type="entry name" value="P-loop containing nucleoside triphosphate hydrolases"/>
    <property type="match status" value="1"/>
</dbReference>
<reference evidence="2" key="1">
    <citation type="submission" date="2020-10" db="EMBL/GenBank/DDBJ databases">
        <authorList>
            <person name="Castelo-Branco R."/>
            <person name="Eusebio N."/>
            <person name="Adriana R."/>
            <person name="Vieira A."/>
            <person name="Brugerolle De Fraissinette N."/>
            <person name="Rezende De Castro R."/>
            <person name="Schneider M.P."/>
            <person name="Vasconcelos V."/>
            <person name="Leao P.N."/>
        </authorList>
    </citation>
    <scope>NUCLEOTIDE SEQUENCE</scope>
    <source>
        <strain evidence="2">LEGE 06105</strain>
    </source>
</reference>
<dbReference type="Gene3D" id="3.40.50.300">
    <property type="entry name" value="P-loop containing nucleotide triphosphate hydrolases"/>
    <property type="match status" value="1"/>
</dbReference>